<comment type="caution">
    <text evidence="5">The sequence shown here is derived from an EMBL/GenBank/DDBJ whole genome shotgun (WGS) entry which is preliminary data.</text>
</comment>
<dbReference type="Gene3D" id="3.30.9.10">
    <property type="entry name" value="D-Amino Acid Oxidase, subunit A, domain 2"/>
    <property type="match status" value="1"/>
</dbReference>
<protein>
    <submittedName>
        <fullName evidence="5">2-polyprenyl-6-methoxyphenol hydroxylase-like FAD-dependent oxidoreductase</fullName>
    </submittedName>
</protein>
<proteinExistence type="predicted"/>
<accession>A0ABR9KCK3</accession>
<dbReference type="Gene3D" id="3.50.50.60">
    <property type="entry name" value="FAD/NAD(P)-binding domain"/>
    <property type="match status" value="1"/>
</dbReference>
<dbReference type="InterPro" id="IPR050641">
    <property type="entry name" value="RIFMO-like"/>
</dbReference>
<evidence type="ECO:0000313" key="5">
    <source>
        <dbReference type="EMBL" id="MBE1559748.1"/>
    </source>
</evidence>
<dbReference type="InterPro" id="IPR002938">
    <property type="entry name" value="FAD-bd"/>
</dbReference>
<dbReference type="PANTHER" id="PTHR43004:SF8">
    <property type="entry name" value="FAD-BINDING DOMAIN-CONTAINING PROTEIN-RELATED"/>
    <property type="match status" value="1"/>
</dbReference>
<dbReference type="InterPro" id="IPR036188">
    <property type="entry name" value="FAD/NAD-bd_sf"/>
</dbReference>
<reference evidence="5 6" key="1">
    <citation type="submission" date="2020-10" db="EMBL/GenBank/DDBJ databases">
        <title>Sequencing the genomes of 1000 actinobacteria strains.</title>
        <authorList>
            <person name="Klenk H.-P."/>
        </authorList>
    </citation>
    <scope>NUCLEOTIDE SEQUENCE [LARGE SCALE GENOMIC DNA]</scope>
    <source>
        <strain evidence="5 6">DSM 43748</strain>
    </source>
</reference>
<evidence type="ECO:0000256" key="3">
    <source>
        <dbReference type="SAM" id="MobiDB-lite"/>
    </source>
</evidence>
<feature type="domain" description="FAD-binding" evidence="4">
    <location>
        <begin position="3"/>
        <end position="79"/>
    </location>
</feature>
<keyword evidence="1" id="KW-0285">Flavoprotein</keyword>
<dbReference type="EMBL" id="JADBEF010000001">
    <property type="protein sequence ID" value="MBE1559748.1"/>
    <property type="molecule type" value="Genomic_DNA"/>
</dbReference>
<feature type="region of interest" description="Disordered" evidence="3">
    <location>
        <begin position="64"/>
        <end position="86"/>
    </location>
</feature>
<dbReference type="SUPFAM" id="SSF51905">
    <property type="entry name" value="FAD/NAD(P)-binding domain"/>
    <property type="match status" value="1"/>
</dbReference>
<keyword evidence="2" id="KW-0274">FAD</keyword>
<name>A0ABR9KCK3_9ACTN</name>
<evidence type="ECO:0000256" key="1">
    <source>
        <dbReference type="ARBA" id="ARBA00022630"/>
    </source>
</evidence>
<organism evidence="5 6">
    <name type="scientific">Nonomuraea africana</name>
    <dbReference type="NCBI Taxonomy" id="46171"/>
    <lineage>
        <taxon>Bacteria</taxon>
        <taxon>Bacillati</taxon>
        <taxon>Actinomycetota</taxon>
        <taxon>Actinomycetes</taxon>
        <taxon>Streptosporangiales</taxon>
        <taxon>Streptosporangiaceae</taxon>
        <taxon>Nonomuraea</taxon>
    </lineage>
</organism>
<dbReference type="PANTHER" id="PTHR43004">
    <property type="entry name" value="TRK SYSTEM POTASSIUM UPTAKE PROTEIN"/>
    <property type="match status" value="1"/>
</dbReference>
<dbReference type="RefSeq" id="WP_192774975.1">
    <property type="nucleotide sequence ID" value="NZ_BAAASY010000005.1"/>
</dbReference>
<evidence type="ECO:0000313" key="6">
    <source>
        <dbReference type="Proteomes" id="UP000661607"/>
    </source>
</evidence>
<dbReference type="Pfam" id="PF01494">
    <property type="entry name" value="FAD_binding_3"/>
    <property type="match status" value="1"/>
</dbReference>
<sequence>MHDVLIVGGGGAGLTASMLLSRLGVDHLLVSALPTTSALPKAHLLNQRTTEIFAGLGIAETVYRHGTPPEQMRSSRVNEHTNEKSR</sequence>
<keyword evidence="6" id="KW-1185">Reference proteome</keyword>
<gene>
    <name evidence="5" type="ORF">H4W81_002527</name>
</gene>
<feature type="compositionally biased region" description="Basic and acidic residues" evidence="3">
    <location>
        <begin position="76"/>
        <end position="86"/>
    </location>
</feature>
<evidence type="ECO:0000256" key="2">
    <source>
        <dbReference type="ARBA" id="ARBA00022827"/>
    </source>
</evidence>
<evidence type="ECO:0000259" key="4">
    <source>
        <dbReference type="Pfam" id="PF01494"/>
    </source>
</evidence>
<dbReference type="Proteomes" id="UP000661607">
    <property type="component" value="Unassembled WGS sequence"/>
</dbReference>